<comment type="similarity">
    <text evidence="2">Belongs to the aldo/keto reductase family.</text>
</comment>
<dbReference type="Proteomes" id="UP001302745">
    <property type="component" value="Unassembled WGS sequence"/>
</dbReference>
<dbReference type="SUPFAM" id="SSF51430">
    <property type="entry name" value="NAD(P)-linked oxidoreductase"/>
    <property type="match status" value="1"/>
</dbReference>
<evidence type="ECO:0000256" key="5">
    <source>
        <dbReference type="PIRSR" id="PIRSR000097-1"/>
    </source>
</evidence>
<dbReference type="EMBL" id="MU857051">
    <property type="protein sequence ID" value="KAK4150774.1"/>
    <property type="molecule type" value="Genomic_DNA"/>
</dbReference>
<organism evidence="9 10">
    <name type="scientific">Chaetomidium leptoderma</name>
    <dbReference type="NCBI Taxonomy" id="669021"/>
    <lineage>
        <taxon>Eukaryota</taxon>
        <taxon>Fungi</taxon>
        <taxon>Dikarya</taxon>
        <taxon>Ascomycota</taxon>
        <taxon>Pezizomycotina</taxon>
        <taxon>Sordariomycetes</taxon>
        <taxon>Sordariomycetidae</taxon>
        <taxon>Sordariales</taxon>
        <taxon>Chaetomiaceae</taxon>
        <taxon>Chaetomidium</taxon>
    </lineage>
</organism>
<evidence type="ECO:0000256" key="6">
    <source>
        <dbReference type="PIRSR" id="PIRSR000097-2"/>
    </source>
</evidence>
<name>A0AAN6ZUP5_9PEZI</name>
<sequence>MAATKNTTKTYKLNTGAAIPAIGLGTWQSQPGDVGKAVEAALRAGYRHIDGAFAYGNEKEVGEGMRASGVPREEIWLTTKLDNPWHKRAPEALKRSLENLGTDYLDLYLMHWPSSTDPADPTLKTHYKDWDFVDTWREMQKLMETGKIRNLGVSNFGIKNLERLLNDPSCKIVPAVNQIELHPGNPSPKLIAYCASKGIHCSGYSPLGSGGSPLYKNETIASIAKAKDRSIQQVLLMWGVKKGWSVLPKSVNPDRVKANFDLDGWDLTDDEMAKIDAIPDRFKVCGDSWLPVKVFFGDDE</sequence>
<proteinExistence type="inferred from homology"/>
<dbReference type="GO" id="GO:0019568">
    <property type="term" value="P:arabinose catabolic process"/>
    <property type="evidence" value="ECO:0007669"/>
    <property type="project" value="UniProtKB-ARBA"/>
</dbReference>
<protein>
    <submittedName>
        <fullName evidence="9">Aldo/keto reductase</fullName>
    </submittedName>
</protein>
<feature type="binding site" evidence="6">
    <location>
        <position position="111"/>
    </location>
    <ligand>
        <name>substrate</name>
    </ligand>
</feature>
<keyword evidence="10" id="KW-1185">Reference proteome</keyword>
<dbReference type="GO" id="GO:0004032">
    <property type="term" value="F:aldose reductase (NADPH) activity"/>
    <property type="evidence" value="ECO:0007669"/>
    <property type="project" value="UniProtKB-ARBA"/>
</dbReference>
<comment type="subcellular location">
    <subcellularLocation>
        <location evidence="1">Cytoplasm</location>
    </subcellularLocation>
</comment>
<dbReference type="InterPro" id="IPR018170">
    <property type="entry name" value="Aldo/ket_reductase_CS"/>
</dbReference>
<dbReference type="GO" id="GO:0042843">
    <property type="term" value="P:D-xylose catabolic process"/>
    <property type="evidence" value="ECO:0007669"/>
    <property type="project" value="UniProtKB-ARBA"/>
</dbReference>
<evidence type="ECO:0000256" key="4">
    <source>
        <dbReference type="ARBA" id="ARBA00023002"/>
    </source>
</evidence>
<dbReference type="PROSITE" id="PS00798">
    <property type="entry name" value="ALDOKETO_REDUCTASE_1"/>
    <property type="match status" value="1"/>
</dbReference>
<evidence type="ECO:0000313" key="10">
    <source>
        <dbReference type="Proteomes" id="UP001302745"/>
    </source>
</evidence>
<dbReference type="GO" id="GO:0033554">
    <property type="term" value="P:cellular response to stress"/>
    <property type="evidence" value="ECO:0007669"/>
    <property type="project" value="UniProtKB-ARBA"/>
</dbReference>
<comment type="caution">
    <text evidence="9">The sequence shown here is derived from an EMBL/GenBank/DDBJ whole genome shotgun (WGS) entry which is preliminary data.</text>
</comment>
<feature type="domain" description="NADP-dependent oxidoreductase" evidence="8">
    <location>
        <begin position="22"/>
        <end position="278"/>
    </location>
</feature>
<evidence type="ECO:0000256" key="3">
    <source>
        <dbReference type="ARBA" id="ARBA00022490"/>
    </source>
</evidence>
<evidence type="ECO:0000256" key="7">
    <source>
        <dbReference type="PIRSR" id="PIRSR000097-3"/>
    </source>
</evidence>
<dbReference type="Gene3D" id="3.20.20.100">
    <property type="entry name" value="NADP-dependent oxidoreductase domain"/>
    <property type="match status" value="1"/>
</dbReference>
<dbReference type="FunFam" id="3.20.20.100:FF:000018">
    <property type="entry name" value="Glycerol dehydrogenase Gcy1"/>
    <property type="match status" value="1"/>
</dbReference>
<keyword evidence="3" id="KW-0963">Cytoplasm</keyword>
<dbReference type="PIRSF" id="PIRSF000097">
    <property type="entry name" value="AKR"/>
    <property type="match status" value="1"/>
</dbReference>
<evidence type="ECO:0000256" key="2">
    <source>
        <dbReference type="ARBA" id="ARBA00007905"/>
    </source>
</evidence>
<gene>
    <name evidence="9" type="ORF">C8A00DRAFT_45892</name>
</gene>
<dbReference type="Pfam" id="PF00248">
    <property type="entry name" value="Aldo_ket_red"/>
    <property type="match status" value="1"/>
</dbReference>
<accession>A0AAN6ZUP5</accession>
<dbReference type="PROSITE" id="PS00062">
    <property type="entry name" value="ALDOKETO_REDUCTASE_2"/>
    <property type="match status" value="1"/>
</dbReference>
<reference evidence="9" key="2">
    <citation type="submission" date="2023-05" db="EMBL/GenBank/DDBJ databases">
        <authorList>
            <consortium name="Lawrence Berkeley National Laboratory"/>
            <person name="Steindorff A."/>
            <person name="Hensen N."/>
            <person name="Bonometti L."/>
            <person name="Westerberg I."/>
            <person name="Brannstrom I.O."/>
            <person name="Guillou S."/>
            <person name="Cros-Aarteil S."/>
            <person name="Calhoun S."/>
            <person name="Haridas S."/>
            <person name="Kuo A."/>
            <person name="Mondo S."/>
            <person name="Pangilinan J."/>
            <person name="Riley R."/>
            <person name="Labutti K."/>
            <person name="Andreopoulos B."/>
            <person name="Lipzen A."/>
            <person name="Chen C."/>
            <person name="Yanf M."/>
            <person name="Daum C."/>
            <person name="Ng V."/>
            <person name="Clum A."/>
            <person name="Ohm R."/>
            <person name="Martin F."/>
            <person name="Silar P."/>
            <person name="Natvig D."/>
            <person name="Lalanne C."/>
            <person name="Gautier V."/>
            <person name="Ament-Velasquez S.L."/>
            <person name="Kruys A."/>
            <person name="Hutchinson M.I."/>
            <person name="Powell A.J."/>
            <person name="Barry K."/>
            <person name="Miller A.N."/>
            <person name="Grigoriev I.V."/>
            <person name="Debuchy R."/>
            <person name="Gladieux P."/>
            <person name="Thoren M.H."/>
            <person name="Johannesson H."/>
        </authorList>
    </citation>
    <scope>NUCLEOTIDE SEQUENCE</scope>
    <source>
        <strain evidence="9">CBS 538.74</strain>
    </source>
</reference>
<evidence type="ECO:0000259" key="8">
    <source>
        <dbReference type="Pfam" id="PF00248"/>
    </source>
</evidence>
<evidence type="ECO:0000256" key="1">
    <source>
        <dbReference type="ARBA" id="ARBA00004496"/>
    </source>
</evidence>
<dbReference type="GO" id="GO:0042180">
    <property type="term" value="P:ketone metabolic process"/>
    <property type="evidence" value="ECO:0007669"/>
    <property type="project" value="UniProtKB-ARBA"/>
</dbReference>
<dbReference type="GO" id="GO:0006066">
    <property type="term" value="P:alcohol metabolic process"/>
    <property type="evidence" value="ECO:0007669"/>
    <property type="project" value="UniProtKB-ARBA"/>
</dbReference>
<keyword evidence="4" id="KW-0560">Oxidoreductase</keyword>
<feature type="site" description="Lowers pKa of active site Tyr" evidence="7">
    <location>
        <position position="80"/>
    </location>
</feature>
<dbReference type="PANTHER" id="PTHR11732">
    <property type="entry name" value="ALDO/KETO REDUCTASE"/>
    <property type="match status" value="1"/>
</dbReference>
<dbReference type="GO" id="GO:0005737">
    <property type="term" value="C:cytoplasm"/>
    <property type="evidence" value="ECO:0007669"/>
    <property type="project" value="UniProtKB-SubCell"/>
</dbReference>
<dbReference type="PRINTS" id="PR00069">
    <property type="entry name" value="ALDKETRDTASE"/>
</dbReference>
<reference evidence="9" key="1">
    <citation type="journal article" date="2023" name="Mol. Phylogenet. Evol.">
        <title>Genome-scale phylogeny and comparative genomics of the fungal order Sordariales.</title>
        <authorList>
            <person name="Hensen N."/>
            <person name="Bonometti L."/>
            <person name="Westerberg I."/>
            <person name="Brannstrom I.O."/>
            <person name="Guillou S."/>
            <person name="Cros-Aarteil S."/>
            <person name="Calhoun S."/>
            <person name="Haridas S."/>
            <person name="Kuo A."/>
            <person name="Mondo S."/>
            <person name="Pangilinan J."/>
            <person name="Riley R."/>
            <person name="LaButti K."/>
            <person name="Andreopoulos B."/>
            <person name="Lipzen A."/>
            <person name="Chen C."/>
            <person name="Yan M."/>
            <person name="Daum C."/>
            <person name="Ng V."/>
            <person name="Clum A."/>
            <person name="Steindorff A."/>
            <person name="Ohm R.A."/>
            <person name="Martin F."/>
            <person name="Silar P."/>
            <person name="Natvig D.O."/>
            <person name="Lalanne C."/>
            <person name="Gautier V."/>
            <person name="Ament-Velasquez S.L."/>
            <person name="Kruys A."/>
            <person name="Hutchinson M.I."/>
            <person name="Powell A.J."/>
            <person name="Barry K."/>
            <person name="Miller A.N."/>
            <person name="Grigoriev I.V."/>
            <person name="Debuchy R."/>
            <person name="Gladieux P."/>
            <person name="Hiltunen Thoren M."/>
            <person name="Johannesson H."/>
        </authorList>
    </citation>
    <scope>NUCLEOTIDE SEQUENCE</scope>
    <source>
        <strain evidence="9">CBS 538.74</strain>
    </source>
</reference>
<dbReference type="InterPro" id="IPR020471">
    <property type="entry name" value="AKR"/>
</dbReference>
<dbReference type="InterPro" id="IPR036812">
    <property type="entry name" value="NAD(P)_OxRdtase_dom_sf"/>
</dbReference>
<feature type="active site" description="Proton donor" evidence="5">
    <location>
        <position position="55"/>
    </location>
</feature>
<dbReference type="AlphaFoldDB" id="A0AAN6ZUP5"/>
<dbReference type="InterPro" id="IPR023210">
    <property type="entry name" value="NADP_OxRdtase_dom"/>
</dbReference>
<evidence type="ECO:0000313" key="9">
    <source>
        <dbReference type="EMBL" id="KAK4150774.1"/>
    </source>
</evidence>